<dbReference type="PROSITE" id="PS00674">
    <property type="entry name" value="AAA"/>
    <property type="match status" value="2"/>
</dbReference>
<evidence type="ECO:0000256" key="3">
    <source>
        <dbReference type="ARBA" id="ARBA00022840"/>
    </source>
</evidence>
<dbReference type="InterPro" id="IPR041569">
    <property type="entry name" value="AAA_lid_3"/>
</dbReference>
<dbReference type="InterPro" id="IPR003593">
    <property type="entry name" value="AAA+_ATPase"/>
</dbReference>
<keyword evidence="6" id="KW-1185">Reference proteome</keyword>
<dbReference type="GO" id="GO:0005634">
    <property type="term" value="C:nucleus"/>
    <property type="evidence" value="ECO:0007669"/>
    <property type="project" value="TreeGrafter"/>
</dbReference>
<dbReference type="FunFam" id="3.40.50.300:FF:000061">
    <property type="entry name" value="ATPase family, AAA domain-containing 2"/>
    <property type="match status" value="1"/>
</dbReference>
<organism evidence="6 7">
    <name type="scientific">Meloidogyne hapla</name>
    <name type="common">Root-knot nematode worm</name>
    <dbReference type="NCBI Taxonomy" id="6305"/>
    <lineage>
        <taxon>Eukaryota</taxon>
        <taxon>Metazoa</taxon>
        <taxon>Ecdysozoa</taxon>
        <taxon>Nematoda</taxon>
        <taxon>Chromadorea</taxon>
        <taxon>Rhabditida</taxon>
        <taxon>Tylenchina</taxon>
        <taxon>Tylenchomorpha</taxon>
        <taxon>Tylenchoidea</taxon>
        <taxon>Meloidogynidae</taxon>
        <taxon>Meloidogyninae</taxon>
        <taxon>Meloidogyne</taxon>
    </lineage>
</organism>
<dbReference type="Proteomes" id="UP000095281">
    <property type="component" value="Unplaced"/>
</dbReference>
<dbReference type="GO" id="GO:0016887">
    <property type="term" value="F:ATP hydrolysis activity"/>
    <property type="evidence" value="ECO:0007669"/>
    <property type="project" value="InterPro"/>
</dbReference>
<dbReference type="GO" id="GO:0005524">
    <property type="term" value="F:ATP binding"/>
    <property type="evidence" value="ECO:0007669"/>
    <property type="project" value="UniProtKB-KW"/>
</dbReference>
<dbReference type="PANTHER" id="PTHR23077:SF171">
    <property type="entry name" value="NUCLEAR VALOSIN-CONTAINING PROTEIN-LIKE"/>
    <property type="match status" value="1"/>
</dbReference>
<evidence type="ECO:0000256" key="4">
    <source>
        <dbReference type="RuleBase" id="RU003651"/>
    </source>
</evidence>
<evidence type="ECO:0000259" key="5">
    <source>
        <dbReference type="SMART" id="SM00382"/>
    </source>
</evidence>
<sequence>MGMKRRKHISKRITGLEEKIHKNDNNSIQTGNHQQNKISGKEQYIAEKSNIKLEDVGGCEAQFLEAIYMLMHLKQPELCTNLGVSPPKGLLLHGPPGCGKSLFARAISGELQIPILSISSTELIAGISGDSERRIRQLFVDAESANTQTLILIEDIDVIAAKRENAQREMERRIVTQLIASLDDLGSRVFVIGTTNRPEVLDASLRRAGRFDKEIAIGIPDCHSRIEILKIATRKMSLAEDVDLKRLAHLTPGYVGADLFALVREASTRALSCAFSKQTSNNDEGDKKQNLISSNIPKKRTLEEIREEIFRACNWFREPLNNPLVFDKNELTISMNNFEWALSTVHPSAKREGFATVPDVTWEDIGSLEQIRSELNWSILYPIQRPEYFEHFGLDARPQGILLCGPPGCGKTMLAKAVANETGMSFISIKGPELMSMYVGESERAVRTVFQRARDSAPCVIFFDEIDSLCPKRSQKETVGSARLVNQLLTEMDGLEARKDVFLIGATNRPDIIDPAILRPGRFDKIIFVDFPSAKDRADILYTITKNKTRPRICSSVSFEQMAEDQSMEFFTGADLVALVHEATLMALKGRIECKNLSVDSVTSTNFEKALRKVSPSVKFEDRLYYKKLREKFSVEKIKE</sequence>
<dbReference type="AlphaFoldDB" id="A0A1I8B278"/>
<evidence type="ECO:0000313" key="6">
    <source>
        <dbReference type="Proteomes" id="UP000095281"/>
    </source>
</evidence>
<dbReference type="InterPro" id="IPR027417">
    <property type="entry name" value="P-loop_NTPase"/>
</dbReference>
<comment type="similarity">
    <text evidence="1 4">Belongs to the AAA ATPase family.</text>
</comment>
<dbReference type="InterPro" id="IPR003959">
    <property type="entry name" value="ATPase_AAA_core"/>
</dbReference>
<keyword evidence="2 4" id="KW-0547">Nucleotide-binding</keyword>
<dbReference type="InterPro" id="IPR003960">
    <property type="entry name" value="ATPase_AAA_CS"/>
</dbReference>
<dbReference type="GO" id="GO:0003723">
    <property type="term" value="F:RNA binding"/>
    <property type="evidence" value="ECO:0007669"/>
    <property type="project" value="TreeGrafter"/>
</dbReference>
<dbReference type="OMA" id="GLWSTHR"/>
<protein>
    <submittedName>
        <fullName evidence="7">AAA+ ATPase domain-containing protein</fullName>
    </submittedName>
</protein>
<evidence type="ECO:0000256" key="1">
    <source>
        <dbReference type="ARBA" id="ARBA00006914"/>
    </source>
</evidence>
<evidence type="ECO:0000256" key="2">
    <source>
        <dbReference type="ARBA" id="ARBA00022741"/>
    </source>
</evidence>
<dbReference type="InterPro" id="IPR050168">
    <property type="entry name" value="AAA_ATPase_domain"/>
</dbReference>
<proteinExistence type="inferred from homology"/>
<dbReference type="FunFam" id="3.40.50.300:FF:000149">
    <property type="entry name" value="Nuclear valosin-containing protein-like"/>
    <property type="match status" value="1"/>
</dbReference>
<dbReference type="WBParaSite" id="MhA1_Contig1256.frz3.gene8">
    <property type="protein sequence ID" value="MhA1_Contig1256.frz3.gene8"/>
    <property type="gene ID" value="MhA1_Contig1256.frz3.gene8"/>
</dbReference>
<evidence type="ECO:0000313" key="7">
    <source>
        <dbReference type="WBParaSite" id="MhA1_Contig1256.frz3.gene8"/>
    </source>
</evidence>
<dbReference type="SUPFAM" id="SSF52540">
    <property type="entry name" value="P-loop containing nucleoside triphosphate hydrolases"/>
    <property type="match status" value="2"/>
</dbReference>
<reference evidence="7" key="1">
    <citation type="submission" date="2016-11" db="UniProtKB">
        <authorList>
            <consortium name="WormBaseParasite"/>
        </authorList>
    </citation>
    <scope>IDENTIFICATION</scope>
</reference>
<dbReference type="Gene3D" id="3.40.50.300">
    <property type="entry name" value="P-loop containing nucleotide triphosphate hydrolases"/>
    <property type="match status" value="2"/>
</dbReference>
<dbReference type="Pfam" id="PF00004">
    <property type="entry name" value="AAA"/>
    <property type="match status" value="2"/>
</dbReference>
<dbReference type="GO" id="GO:0042254">
    <property type="term" value="P:ribosome biogenesis"/>
    <property type="evidence" value="ECO:0007669"/>
    <property type="project" value="TreeGrafter"/>
</dbReference>
<dbReference type="SMART" id="SM00382">
    <property type="entry name" value="AAA"/>
    <property type="match status" value="2"/>
</dbReference>
<accession>A0A1I8B278</accession>
<dbReference type="Pfam" id="PF17862">
    <property type="entry name" value="AAA_lid_3"/>
    <property type="match status" value="1"/>
</dbReference>
<feature type="domain" description="AAA+ ATPase" evidence="5">
    <location>
        <begin position="86"/>
        <end position="221"/>
    </location>
</feature>
<dbReference type="CDD" id="cd19530">
    <property type="entry name" value="RecA-like_NVL_r2-like"/>
    <property type="match status" value="1"/>
</dbReference>
<name>A0A1I8B278_MELHA</name>
<dbReference type="GO" id="GO:1990275">
    <property type="term" value="F:preribosome binding"/>
    <property type="evidence" value="ECO:0007669"/>
    <property type="project" value="TreeGrafter"/>
</dbReference>
<feature type="domain" description="AAA+ ATPase" evidence="5">
    <location>
        <begin position="397"/>
        <end position="533"/>
    </location>
</feature>
<keyword evidence="3 4" id="KW-0067">ATP-binding</keyword>
<dbReference type="PANTHER" id="PTHR23077">
    <property type="entry name" value="AAA-FAMILY ATPASE"/>
    <property type="match status" value="1"/>
</dbReference>
<dbReference type="Gene3D" id="1.10.8.60">
    <property type="match status" value="2"/>
</dbReference>